<dbReference type="Proteomes" id="UP001589647">
    <property type="component" value="Unassembled WGS sequence"/>
</dbReference>
<dbReference type="RefSeq" id="WP_189650540.1">
    <property type="nucleotide sequence ID" value="NZ_BMRC01000014.1"/>
</dbReference>
<dbReference type="Pfam" id="PF01494">
    <property type="entry name" value="FAD_binding_3"/>
    <property type="match status" value="1"/>
</dbReference>
<evidence type="ECO:0000256" key="3">
    <source>
        <dbReference type="ARBA" id="ARBA00022827"/>
    </source>
</evidence>
<comment type="caution">
    <text evidence="5">The sequence shown here is derived from an EMBL/GenBank/DDBJ whole genome shotgun (WGS) entry which is preliminary data.</text>
</comment>
<feature type="domain" description="FAD-binding" evidence="4">
    <location>
        <begin position="11"/>
        <end position="355"/>
    </location>
</feature>
<dbReference type="Gene3D" id="3.50.50.60">
    <property type="entry name" value="FAD/NAD(P)-binding domain"/>
    <property type="match status" value="1"/>
</dbReference>
<dbReference type="PANTHER" id="PTHR43004:SF19">
    <property type="entry name" value="BINDING MONOOXYGENASE, PUTATIVE (JCVI)-RELATED"/>
    <property type="match status" value="1"/>
</dbReference>
<keyword evidence="3" id="KW-0274">FAD</keyword>
<evidence type="ECO:0000256" key="2">
    <source>
        <dbReference type="ARBA" id="ARBA00022630"/>
    </source>
</evidence>
<sequence>MTDTVFPEVHDVLIAGGGSVGLSAAVFLARHGVRALVVEREPGPRAHPRATGIGPRTMELLREVGLEQAVNEVAVDMTGAVLGKITVDTLAGADLATLAADLPARTRAFDTMTYSPARLRGVCPQNRLDRVLLDAARERGAHVAYDTELLSVEQDADGVTAVVSGPGGPRTLRARYLIAADGVRSKVRETLGIGVTGPGPLGPELHNVMFHADLGHLTGEYGFALAEITTPEAPGMIMAIDGKTEWVFHTAQEPHPDLVRTAIGDPGLELEIVSVLGWRARGQVADRFSRGRVFLVGDAAHAVPPTGAFGLNTGVADAHNLAWKLARVLSGRSAPALLDTYHDERRPVAQLALEQSLLRMRDLRMHFGHGPEAARLRAEAGAVNAPVVHVGYRYGGASAVEGLPSTEDVALCLDGSPGSRLPHVRVGERSSLDLVGTDFSVFTGTPVDGDPGVPVHVIDGWPYGTVLVRPDGFVAWRGEEGLAEAVRTCTAGA</sequence>
<dbReference type="EMBL" id="JBHMEI010000002">
    <property type="protein sequence ID" value="MFB9200456.1"/>
    <property type="molecule type" value="Genomic_DNA"/>
</dbReference>
<evidence type="ECO:0000259" key="4">
    <source>
        <dbReference type="Pfam" id="PF01494"/>
    </source>
</evidence>
<name>A0ABV5I7G7_9ACTN</name>
<dbReference type="InterPro" id="IPR002938">
    <property type="entry name" value="FAD-bd"/>
</dbReference>
<evidence type="ECO:0000313" key="5">
    <source>
        <dbReference type="EMBL" id="MFB9200456.1"/>
    </source>
</evidence>
<keyword evidence="2" id="KW-0285">Flavoprotein</keyword>
<dbReference type="Gene3D" id="3.30.9.10">
    <property type="entry name" value="D-Amino Acid Oxidase, subunit A, domain 2"/>
    <property type="match status" value="1"/>
</dbReference>
<dbReference type="PRINTS" id="PR00420">
    <property type="entry name" value="RNGMNOXGNASE"/>
</dbReference>
<accession>A0ABV5I7G7</accession>
<organism evidence="5 6">
    <name type="scientific">Nonomuraea spiralis</name>
    <dbReference type="NCBI Taxonomy" id="46182"/>
    <lineage>
        <taxon>Bacteria</taxon>
        <taxon>Bacillati</taxon>
        <taxon>Actinomycetota</taxon>
        <taxon>Actinomycetes</taxon>
        <taxon>Streptosporangiales</taxon>
        <taxon>Streptosporangiaceae</taxon>
        <taxon>Nonomuraea</taxon>
    </lineage>
</organism>
<evidence type="ECO:0000256" key="1">
    <source>
        <dbReference type="ARBA" id="ARBA00001974"/>
    </source>
</evidence>
<dbReference type="PANTHER" id="PTHR43004">
    <property type="entry name" value="TRK SYSTEM POTASSIUM UPTAKE PROTEIN"/>
    <property type="match status" value="1"/>
</dbReference>
<dbReference type="SUPFAM" id="SSF51905">
    <property type="entry name" value="FAD/NAD(P)-binding domain"/>
    <property type="match status" value="1"/>
</dbReference>
<reference evidence="5 6" key="1">
    <citation type="submission" date="2024-09" db="EMBL/GenBank/DDBJ databases">
        <authorList>
            <person name="Sun Q."/>
            <person name="Mori K."/>
        </authorList>
    </citation>
    <scope>NUCLEOTIDE SEQUENCE [LARGE SCALE GENOMIC DNA]</scope>
    <source>
        <strain evidence="5 6">CCM 3426</strain>
    </source>
</reference>
<comment type="cofactor">
    <cofactor evidence="1">
        <name>FAD</name>
        <dbReference type="ChEBI" id="CHEBI:57692"/>
    </cofactor>
</comment>
<dbReference type="InterPro" id="IPR036188">
    <property type="entry name" value="FAD/NAD-bd_sf"/>
</dbReference>
<gene>
    <name evidence="5" type="ORF">ACFFV7_04555</name>
</gene>
<dbReference type="InterPro" id="IPR050641">
    <property type="entry name" value="RIFMO-like"/>
</dbReference>
<evidence type="ECO:0000313" key="6">
    <source>
        <dbReference type="Proteomes" id="UP001589647"/>
    </source>
</evidence>
<proteinExistence type="predicted"/>
<protein>
    <submittedName>
        <fullName evidence="5">FAD-dependent oxidoreductase</fullName>
    </submittedName>
</protein>
<keyword evidence="6" id="KW-1185">Reference proteome</keyword>
<dbReference type="Gene3D" id="3.40.30.120">
    <property type="match status" value="1"/>
</dbReference>